<name>A0AAE3HIX7_9GAMM</name>
<dbReference type="RefSeq" id="WP_259054858.1">
    <property type="nucleotide sequence ID" value="NZ_JANUCT010000007.1"/>
</dbReference>
<dbReference type="SUPFAM" id="SSF48452">
    <property type="entry name" value="TPR-like"/>
    <property type="match status" value="1"/>
</dbReference>
<evidence type="ECO:0000313" key="13">
    <source>
        <dbReference type="Proteomes" id="UP001204445"/>
    </source>
</evidence>
<evidence type="ECO:0000256" key="8">
    <source>
        <dbReference type="ARBA" id="ARBA00023136"/>
    </source>
</evidence>
<keyword evidence="4" id="KW-1003">Cell membrane</keyword>
<evidence type="ECO:0000259" key="11">
    <source>
        <dbReference type="Pfam" id="PF07219"/>
    </source>
</evidence>
<comment type="function">
    <text evidence="1">Involved in a late step of protoheme IX synthesis.</text>
</comment>
<dbReference type="InterPro" id="IPR011990">
    <property type="entry name" value="TPR-like_helical_dom_sf"/>
</dbReference>
<comment type="subcellular location">
    <subcellularLocation>
        <location evidence="2">Cell inner membrane</location>
        <topology evidence="2">Multi-pass membrane protein</topology>
    </subcellularLocation>
</comment>
<dbReference type="InterPro" id="IPR010817">
    <property type="entry name" value="HemY_N"/>
</dbReference>
<organism evidence="12 13">
    <name type="scientific">Methylohalomonas lacus</name>
    <dbReference type="NCBI Taxonomy" id="398773"/>
    <lineage>
        <taxon>Bacteria</taxon>
        <taxon>Pseudomonadati</taxon>
        <taxon>Pseudomonadota</taxon>
        <taxon>Gammaproteobacteria</taxon>
        <taxon>Methylohalomonadales</taxon>
        <taxon>Methylohalomonadaceae</taxon>
        <taxon>Methylohalomonas</taxon>
    </lineage>
</organism>
<sequence>MRLPGIKILFLILLALAVAVAIGLFAHDYPGHMVLRLPGWRIETSFSFFVVALLVTIIVVVVLLRLVTGLWRLPGRALRWRADRRRLRGEGYMRRGLLALIEGDWKRAEKMLQKGAGDSRAPLINYLAAARAAQEQGDLERRDNYLRLAHQHSPNADIIIGIAQAELQMNQQQTEQALATLKHLYDRKPDQGHIQQMLVQTYSQVGDWESVLQLLPQLAKNRLISTEQRRDLELKAYIGLLQRAGSRRQRESIDAVWRDTPRKLRDNPQLLAAYVTECIRVGHTDGCEALLKSALKKQWSAQLMELYSQIESADPIKQLDFAEKFLDAHPQNAPLLLAVGRLSLRCGLWGKAKAYLIQSIDARAEPETYRELADLLRQQGEHAEASRYYQQGLIAATGGARQDGPLQIEGQRV</sequence>
<evidence type="ECO:0000313" key="12">
    <source>
        <dbReference type="EMBL" id="MCS3903231.1"/>
    </source>
</evidence>
<keyword evidence="8 10" id="KW-0472">Membrane</keyword>
<evidence type="ECO:0000256" key="10">
    <source>
        <dbReference type="SAM" id="Phobius"/>
    </source>
</evidence>
<keyword evidence="5" id="KW-0997">Cell inner membrane</keyword>
<dbReference type="GO" id="GO:0005886">
    <property type="term" value="C:plasma membrane"/>
    <property type="evidence" value="ECO:0007669"/>
    <property type="project" value="UniProtKB-SubCell"/>
</dbReference>
<dbReference type="EMBL" id="JANUCT010000007">
    <property type="protein sequence ID" value="MCS3903231.1"/>
    <property type="molecule type" value="Genomic_DNA"/>
</dbReference>
<dbReference type="Pfam" id="PF07219">
    <property type="entry name" value="HemY_N"/>
    <property type="match status" value="1"/>
</dbReference>
<evidence type="ECO:0000256" key="1">
    <source>
        <dbReference type="ARBA" id="ARBA00002962"/>
    </source>
</evidence>
<dbReference type="NCBIfam" id="TIGR00540">
    <property type="entry name" value="TPR_hemY_coli"/>
    <property type="match status" value="1"/>
</dbReference>
<comment type="caution">
    <text evidence="12">The sequence shown here is derived from an EMBL/GenBank/DDBJ whole genome shotgun (WGS) entry which is preliminary data.</text>
</comment>
<gene>
    <name evidence="12" type="ORF">J2T55_001251</name>
</gene>
<proteinExistence type="predicted"/>
<evidence type="ECO:0000256" key="3">
    <source>
        <dbReference type="ARBA" id="ARBA00004744"/>
    </source>
</evidence>
<feature type="domain" description="HemY N-terminal" evidence="11">
    <location>
        <begin position="31"/>
        <end position="137"/>
    </location>
</feature>
<keyword evidence="6 10" id="KW-0812">Transmembrane</keyword>
<feature type="transmembrane region" description="Helical" evidence="10">
    <location>
        <begin position="45"/>
        <end position="71"/>
    </location>
</feature>
<dbReference type="Gene3D" id="1.25.40.10">
    <property type="entry name" value="Tetratricopeptide repeat domain"/>
    <property type="match status" value="2"/>
</dbReference>
<reference evidence="12" key="1">
    <citation type="submission" date="2022-08" db="EMBL/GenBank/DDBJ databases">
        <title>Genomic Encyclopedia of Type Strains, Phase III (KMG-III): the genomes of soil and plant-associated and newly described type strains.</title>
        <authorList>
            <person name="Whitman W."/>
        </authorList>
    </citation>
    <scope>NUCLEOTIDE SEQUENCE</scope>
    <source>
        <strain evidence="12">HMT 1</strain>
    </source>
</reference>
<evidence type="ECO:0000256" key="2">
    <source>
        <dbReference type="ARBA" id="ARBA00004429"/>
    </source>
</evidence>
<keyword evidence="13" id="KW-1185">Reference proteome</keyword>
<evidence type="ECO:0000256" key="5">
    <source>
        <dbReference type="ARBA" id="ARBA00022519"/>
    </source>
</evidence>
<dbReference type="GO" id="GO:0042168">
    <property type="term" value="P:heme metabolic process"/>
    <property type="evidence" value="ECO:0007669"/>
    <property type="project" value="InterPro"/>
</dbReference>
<dbReference type="AlphaFoldDB" id="A0AAE3HIX7"/>
<evidence type="ECO:0000256" key="6">
    <source>
        <dbReference type="ARBA" id="ARBA00022692"/>
    </source>
</evidence>
<comment type="pathway">
    <text evidence="3">Porphyrin-containing compound metabolism; protoheme biosynthesis.</text>
</comment>
<accession>A0AAE3HIX7</accession>
<evidence type="ECO:0000256" key="4">
    <source>
        <dbReference type="ARBA" id="ARBA00022475"/>
    </source>
</evidence>
<evidence type="ECO:0000256" key="9">
    <source>
        <dbReference type="ARBA" id="ARBA00023244"/>
    </source>
</evidence>
<dbReference type="Proteomes" id="UP001204445">
    <property type="component" value="Unassembled WGS sequence"/>
</dbReference>
<dbReference type="GO" id="GO:0006779">
    <property type="term" value="P:porphyrin-containing compound biosynthetic process"/>
    <property type="evidence" value="ECO:0007669"/>
    <property type="project" value="UniProtKB-KW"/>
</dbReference>
<keyword evidence="7 10" id="KW-1133">Transmembrane helix</keyword>
<evidence type="ECO:0000256" key="7">
    <source>
        <dbReference type="ARBA" id="ARBA00022989"/>
    </source>
</evidence>
<dbReference type="InterPro" id="IPR005254">
    <property type="entry name" value="Heme_biosyn_assoc_TPR_pro"/>
</dbReference>
<keyword evidence="9" id="KW-0627">Porphyrin biosynthesis</keyword>
<protein>
    <submittedName>
        <fullName evidence="12">HemY protein</fullName>
    </submittedName>
</protein>